<dbReference type="RefSeq" id="WP_116021226.1">
    <property type="nucleotide sequence ID" value="NZ_QTTT01000001.1"/>
</dbReference>
<comment type="caution">
    <text evidence="1">The sequence shown here is derived from an EMBL/GenBank/DDBJ whole genome shotgun (WGS) entry which is preliminary data.</text>
</comment>
<sequence length="221" mass="23729">MLHRAFVEPLGVWGEVSAPAVPELVGLLGGVSHGAAIGAIGAGASAAVPALEGLLRDPPEPPSRAADVPLAYWKITGDPGPALAAADAAFAGSRPFREWRGLGDLGHHAAAHADRLRALLDSRDDWTRVEAAHALYRVTGERDEAADILRGAVFPLAVGEYLPARWAALRHLRAMPDGPENWHRVLRELLDSDRRHGYWAGRPRIAEDRELRTPATGILES</sequence>
<dbReference type="Proteomes" id="UP000256661">
    <property type="component" value="Unassembled WGS sequence"/>
</dbReference>
<dbReference type="AlphaFoldDB" id="A0A3D9SHQ1"/>
<gene>
    <name evidence="1" type="ORF">DFJ69_0810</name>
</gene>
<evidence type="ECO:0008006" key="3">
    <source>
        <dbReference type="Google" id="ProtNLM"/>
    </source>
</evidence>
<dbReference type="EMBL" id="QTTT01000001">
    <property type="protein sequence ID" value="REE95422.1"/>
    <property type="molecule type" value="Genomic_DNA"/>
</dbReference>
<evidence type="ECO:0000313" key="1">
    <source>
        <dbReference type="EMBL" id="REE95422.1"/>
    </source>
</evidence>
<accession>A0A3D9SHQ1</accession>
<reference evidence="1 2" key="1">
    <citation type="submission" date="2018-08" db="EMBL/GenBank/DDBJ databases">
        <title>Sequencing the genomes of 1000 actinobacteria strains.</title>
        <authorList>
            <person name="Klenk H.-P."/>
        </authorList>
    </citation>
    <scope>NUCLEOTIDE SEQUENCE [LARGE SCALE GENOMIC DNA]</scope>
    <source>
        <strain evidence="1 2">DSM 43927</strain>
    </source>
</reference>
<protein>
    <recommendedName>
        <fullName evidence="3">HEAT repeat protein</fullName>
    </recommendedName>
</protein>
<evidence type="ECO:0000313" key="2">
    <source>
        <dbReference type="Proteomes" id="UP000256661"/>
    </source>
</evidence>
<proteinExistence type="predicted"/>
<organism evidence="1 2">
    <name type="scientific">Thermomonospora umbrina</name>
    <dbReference type="NCBI Taxonomy" id="111806"/>
    <lineage>
        <taxon>Bacteria</taxon>
        <taxon>Bacillati</taxon>
        <taxon>Actinomycetota</taxon>
        <taxon>Actinomycetes</taxon>
        <taxon>Streptosporangiales</taxon>
        <taxon>Thermomonosporaceae</taxon>
        <taxon>Thermomonospora</taxon>
    </lineage>
</organism>
<dbReference type="OrthoDB" id="292843at2"/>
<keyword evidence="2" id="KW-1185">Reference proteome</keyword>
<name>A0A3D9SHQ1_9ACTN</name>